<evidence type="ECO:0000313" key="2">
    <source>
        <dbReference type="Proteomes" id="UP000265520"/>
    </source>
</evidence>
<dbReference type="Proteomes" id="UP000265520">
    <property type="component" value="Unassembled WGS sequence"/>
</dbReference>
<dbReference type="PANTHER" id="PTHR33710:SF84">
    <property type="entry name" value="ENDONUCLEASE_EXONUCLEASE_PHOSPHATASE FAMILY PROTEIN"/>
    <property type="match status" value="1"/>
</dbReference>
<comment type="caution">
    <text evidence="1">The sequence shown here is derived from an EMBL/GenBank/DDBJ whole genome shotgun (WGS) entry which is preliminary data.</text>
</comment>
<name>A0A392P063_9FABA</name>
<sequence>EERWSIRGGHRSLDHIPFNHFIDANTLIDLSLCGRKYTWFKGDGLSMSRLDRFLLSGEWCLTWPNCTQVAQMRGLSDHCPLVLAANEEDWGPRPSMMLKCWKDVPGYHLFVRDKWNSLQVDGWGDFVLKEKLKMIKLALKDWHTAHTQNLPSRIESLKDRLAALDEQGGEEDLSETELAELHGVTSDIHSLSWLHASISWQQSRSRWLKEGDANTKYFHSVLASRRRGNAISSLQVGGTTVERVAPIRHAVVSYFASDFKAANVDRPSVDNLVFNRLQSSEVGSLIKPFSMAEVKAAVW</sequence>
<keyword evidence="1" id="KW-0808">Transferase</keyword>
<dbReference type="InterPro" id="IPR036691">
    <property type="entry name" value="Endo/exonu/phosph_ase_sf"/>
</dbReference>
<dbReference type="EMBL" id="LXQA010057504">
    <property type="protein sequence ID" value="MCI05094.1"/>
    <property type="molecule type" value="Genomic_DNA"/>
</dbReference>
<dbReference type="PANTHER" id="PTHR33710">
    <property type="entry name" value="BNAC02G09200D PROTEIN"/>
    <property type="match status" value="1"/>
</dbReference>
<keyword evidence="1" id="KW-0675">Receptor</keyword>
<dbReference type="SUPFAM" id="SSF56219">
    <property type="entry name" value="DNase I-like"/>
    <property type="match status" value="1"/>
</dbReference>
<keyword evidence="1" id="KW-0418">Kinase</keyword>
<dbReference type="Gene3D" id="3.60.10.10">
    <property type="entry name" value="Endonuclease/exonuclease/phosphatase"/>
    <property type="match status" value="1"/>
</dbReference>
<protein>
    <submittedName>
        <fullName evidence="1">Cysteine-rich receptor-like protein kinase</fullName>
    </submittedName>
</protein>
<feature type="non-terminal residue" evidence="1">
    <location>
        <position position="299"/>
    </location>
</feature>
<dbReference type="GO" id="GO:0016301">
    <property type="term" value="F:kinase activity"/>
    <property type="evidence" value="ECO:0007669"/>
    <property type="project" value="UniProtKB-KW"/>
</dbReference>
<organism evidence="1 2">
    <name type="scientific">Trifolium medium</name>
    <dbReference type="NCBI Taxonomy" id="97028"/>
    <lineage>
        <taxon>Eukaryota</taxon>
        <taxon>Viridiplantae</taxon>
        <taxon>Streptophyta</taxon>
        <taxon>Embryophyta</taxon>
        <taxon>Tracheophyta</taxon>
        <taxon>Spermatophyta</taxon>
        <taxon>Magnoliopsida</taxon>
        <taxon>eudicotyledons</taxon>
        <taxon>Gunneridae</taxon>
        <taxon>Pentapetalae</taxon>
        <taxon>rosids</taxon>
        <taxon>fabids</taxon>
        <taxon>Fabales</taxon>
        <taxon>Fabaceae</taxon>
        <taxon>Papilionoideae</taxon>
        <taxon>50 kb inversion clade</taxon>
        <taxon>NPAAA clade</taxon>
        <taxon>Hologalegina</taxon>
        <taxon>IRL clade</taxon>
        <taxon>Trifolieae</taxon>
        <taxon>Trifolium</taxon>
    </lineage>
</organism>
<accession>A0A392P063</accession>
<evidence type="ECO:0000313" key="1">
    <source>
        <dbReference type="EMBL" id="MCI05094.1"/>
    </source>
</evidence>
<feature type="non-terminal residue" evidence="1">
    <location>
        <position position="1"/>
    </location>
</feature>
<keyword evidence="2" id="KW-1185">Reference proteome</keyword>
<reference evidence="1 2" key="1">
    <citation type="journal article" date="2018" name="Front. Plant Sci.">
        <title>Red Clover (Trifolium pratense) and Zigzag Clover (T. medium) - A Picture of Genomic Similarities and Differences.</title>
        <authorList>
            <person name="Dluhosova J."/>
            <person name="Istvanek J."/>
            <person name="Nedelnik J."/>
            <person name="Repkova J."/>
        </authorList>
    </citation>
    <scope>NUCLEOTIDE SEQUENCE [LARGE SCALE GENOMIC DNA]</scope>
    <source>
        <strain evidence="2">cv. 10/8</strain>
        <tissue evidence="1">Leaf</tissue>
    </source>
</reference>
<dbReference type="AlphaFoldDB" id="A0A392P063"/>
<proteinExistence type="predicted"/>